<organism evidence="3 4">
    <name type="scientific">Plasmodium falciparum (isolate 7G8)</name>
    <dbReference type="NCBI Taxonomy" id="57266"/>
    <lineage>
        <taxon>Eukaryota</taxon>
        <taxon>Sar</taxon>
        <taxon>Alveolata</taxon>
        <taxon>Apicomplexa</taxon>
        <taxon>Aconoidasida</taxon>
        <taxon>Haemosporida</taxon>
        <taxon>Plasmodiidae</taxon>
        <taxon>Plasmodium</taxon>
        <taxon>Plasmodium (Laverania)</taxon>
    </lineage>
</organism>
<evidence type="ECO:0000313" key="4">
    <source>
        <dbReference type="Proteomes" id="UP000030688"/>
    </source>
</evidence>
<keyword evidence="1" id="KW-0143">Chaperone</keyword>
<evidence type="ECO:0000256" key="1">
    <source>
        <dbReference type="ARBA" id="ARBA00023186"/>
    </source>
</evidence>
<protein>
    <recommendedName>
        <fullName evidence="2">Nas2 N-terminal domain-containing protein</fullName>
    </recommendedName>
</protein>
<dbReference type="FunFam" id="2.30.42.10:FF:000241">
    <property type="entry name" value="26S proteasome non-ATPase regulatory subunit 9"/>
    <property type="match status" value="1"/>
</dbReference>
<dbReference type="Gene3D" id="6.10.140.1710">
    <property type="match status" value="1"/>
</dbReference>
<accession>W7F355</accession>
<evidence type="ECO:0000313" key="3">
    <source>
        <dbReference type="EMBL" id="EUR61056.1"/>
    </source>
</evidence>
<dbReference type="PANTHER" id="PTHR12651:SF1">
    <property type="entry name" value="26S PROTEASOME NON-ATPASE REGULATORY SUBUNIT 9"/>
    <property type="match status" value="1"/>
</dbReference>
<dbReference type="GO" id="GO:0070682">
    <property type="term" value="P:proteasome regulatory particle assembly"/>
    <property type="evidence" value="ECO:0007669"/>
    <property type="project" value="InterPro"/>
</dbReference>
<sequence length="235" mass="27801">IYIYLFIYNMMNLEEFNELVKKREDIENELKEHMDFLERPENKNVGMKGNLIDSEGFPRNDIDIYSIRVARNKIICLKNDYIDINKKLEEYIHKVHSTHPVIRVERKKNINNDLLNTPQQITKEEDIKNAKKNVFAIIDEVIENSPSHKSGLKINDQIFQFGNIIKTNENKKENEHNHPLNVELIKDIAKYMKTQPKQIVVKILREENIFFFHIIPEQTHNGLYLGCHLSPFDSS</sequence>
<feature type="non-terminal residue" evidence="3">
    <location>
        <position position="1"/>
    </location>
</feature>
<dbReference type="InterPro" id="IPR040815">
    <property type="entry name" value="Nas2_N"/>
</dbReference>
<gene>
    <name evidence="3" type="ORF">PFBG_05919</name>
</gene>
<reference evidence="3 4" key="2">
    <citation type="submission" date="2013-02" db="EMBL/GenBank/DDBJ databases">
        <title>The Genome Sequence of Plasmodium falciparum 7G8.</title>
        <authorList>
            <consortium name="The Broad Institute Genome Sequencing Platform"/>
            <consortium name="The Broad Institute Genome Sequencing Center for Infectious Disease"/>
            <person name="Neafsey D."/>
            <person name="Cheeseman I."/>
            <person name="Volkman S."/>
            <person name="Adams J."/>
            <person name="Walker B."/>
            <person name="Young S.K."/>
            <person name="Zeng Q."/>
            <person name="Gargeya S."/>
            <person name="Fitzgerald M."/>
            <person name="Haas B."/>
            <person name="Abouelleil A."/>
            <person name="Alvarado L."/>
            <person name="Arachchi H.M."/>
            <person name="Berlin A.M."/>
            <person name="Chapman S.B."/>
            <person name="Dewar J."/>
            <person name="Goldberg J."/>
            <person name="Griggs A."/>
            <person name="Gujja S."/>
            <person name="Hansen M."/>
            <person name="Howarth C."/>
            <person name="Imamovic A."/>
            <person name="Larimer J."/>
            <person name="McCowan C."/>
            <person name="Murphy C."/>
            <person name="Neiman D."/>
            <person name="Pearson M."/>
            <person name="Priest M."/>
            <person name="Roberts A."/>
            <person name="Saif S."/>
            <person name="Shea T."/>
            <person name="Sisk P."/>
            <person name="Sykes S."/>
            <person name="Wortman J."/>
            <person name="Nusbaum C."/>
            <person name="Birren B."/>
        </authorList>
    </citation>
    <scope>NUCLEOTIDE SEQUENCE [LARGE SCALE GENOMIC DNA]</scope>
    <source>
        <strain evidence="3 4">7G8</strain>
    </source>
</reference>
<reference evidence="4" key="1">
    <citation type="submission" date="2007-11" db="EMBL/GenBank/DDBJ databases">
        <authorList>
            <consortium name="The Broad Institute Genome Sequencing Platform"/>
            <person name="Volkman S.K."/>
            <person name="Daily J.P."/>
            <person name="Sarr O."/>
            <person name="Ndiaye D."/>
            <person name="Ndir O."/>
            <person name="Mboup S."/>
            <person name="Lukens A."/>
            <person name="Stange-Thomann N."/>
            <person name="Mauceli E."/>
            <person name="Gnerre S."/>
            <person name="Jaffe D."/>
            <person name="Zainoun J."/>
            <person name="Wiegand R.C."/>
            <person name="Birren B."/>
            <person name="Galagan J."/>
            <person name="Lander E."/>
            <person name="Wirth D.F."/>
        </authorList>
    </citation>
    <scope>NUCLEOTIDE SEQUENCE [LARGE SCALE GENOMIC DNA]</scope>
    <source>
        <strain evidence="4">7G8</strain>
    </source>
</reference>
<proteinExistence type="predicted"/>
<dbReference type="Pfam" id="PF18265">
    <property type="entry name" value="Nas2_N"/>
    <property type="match status" value="1"/>
</dbReference>
<dbReference type="PANTHER" id="PTHR12651">
    <property type="entry name" value="26S PROTEASOME NON-ATPASE REGULATORY SUBUNIT 9"/>
    <property type="match status" value="1"/>
</dbReference>
<evidence type="ECO:0000259" key="2">
    <source>
        <dbReference type="Pfam" id="PF18265"/>
    </source>
</evidence>
<dbReference type="EMBL" id="KI928547">
    <property type="protein sequence ID" value="EUR61056.1"/>
    <property type="molecule type" value="Genomic_DNA"/>
</dbReference>
<feature type="domain" description="Nas2 N-terminal" evidence="2">
    <location>
        <begin position="17"/>
        <end position="97"/>
    </location>
</feature>
<dbReference type="InterPro" id="IPR036034">
    <property type="entry name" value="PDZ_sf"/>
</dbReference>
<dbReference type="GO" id="GO:0005737">
    <property type="term" value="C:cytoplasm"/>
    <property type="evidence" value="ECO:0007669"/>
    <property type="project" value="TreeGrafter"/>
</dbReference>
<dbReference type="Gene3D" id="2.30.42.10">
    <property type="match status" value="1"/>
</dbReference>
<dbReference type="GO" id="GO:0005634">
    <property type="term" value="C:nucleus"/>
    <property type="evidence" value="ECO:0007669"/>
    <property type="project" value="TreeGrafter"/>
</dbReference>
<dbReference type="SUPFAM" id="SSF50156">
    <property type="entry name" value="PDZ domain-like"/>
    <property type="match status" value="1"/>
</dbReference>
<name>W7F355_PLAF8</name>
<dbReference type="Proteomes" id="UP000030688">
    <property type="component" value="Unassembled WGS sequence"/>
</dbReference>
<dbReference type="AlphaFoldDB" id="W7F355"/>
<dbReference type="OrthoDB" id="72325at2759"/>
<dbReference type="InterPro" id="IPR035269">
    <property type="entry name" value="PSMD9"/>
</dbReference>